<evidence type="ECO:0000256" key="4">
    <source>
        <dbReference type="ARBA" id="ARBA00022840"/>
    </source>
</evidence>
<gene>
    <name evidence="7" type="ordered locus">RER_59430</name>
</gene>
<dbReference type="Gene3D" id="3.30.300.30">
    <property type="match status" value="1"/>
</dbReference>
<keyword evidence="4" id="KW-0067">ATP-binding</keyword>
<dbReference type="InterPro" id="IPR000873">
    <property type="entry name" value="AMP-dep_synth/lig_dom"/>
</dbReference>
<feature type="domain" description="AMP-dependent synthetase/ligase" evidence="5">
    <location>
        <begin position="10"/>
        <end position="366"/>
    </location>
</feature>
<accession>C0ZVF7</accession>
<comment type="similarity">
    <text evidence="1">Belongs to the ATP-dependent AMP-binding enzyme family.</text>
</comment>
<dbReference type="EC" id="6.2.1.-" evidence="7"/>
<dbReference type="GO" id="GO:0005886">
    <property type="term" value="C:plasma membrane"/>
    <property type="evidence" value="ECO:0007669"/>
    <property type="project" value="TreeGrafter"/>
</dbReference>
<dbReference type="PANTHER" id="PTHR43107">
    <property type="entry name" value="LONG-CHAIN FATTY ACID TRANSPORT PROTEIN"/>
    <property type="match status" value="1"/>
</dbReference>
<dbReference type="GO" id="GO:0044539">
    <property type="term" value="P:long-chain fatty acid import into cell"/>
    <property type="evidence" value="ECO:0007669"/>
    <property type="project" value="TreeGrafter"/>
</dbReference>
<dbReference type="HOGENOM" id="CLU_000022_59_0_11"/>
<dbReference type="KEGG" id="rer:RER_59430"/>
<evidence type="ECO:0000259" key="6">
    <source>
        <dbReference type="Pfam" id="PF13193"/>
    </source>
</evidence>
<evidence type="ECO:0000256" key="3">
    <source>
        <dbReference type="ARBA" id="ARBA00022741"/>
    </source>
</evidence>
<reference evidence="8" key="1">
    <citation type="submission" date="2005-03" db="EMBL/GenBank/DDBJ databases">
        <title>Comparison of the complete genome sequences of Rhodococcus erythropolis PR4 and Rhodococcus opacus B4.</title>
        <authorList>
            <person name="Takarada H."/>
            <person name="Sekine M."/>
            <person name="Hosoyama A."/>
            <person name="Yamada R."/>
            <person name="Fujisawa T."/>
            <person name="Omata S."/>
            <person name="Shimizu A."/>
            <person name="Tsukatani N."/>
            <person name="Tanikawa S."/>
            <person name="Fujita N."/>
            <person name="Harayama S."/>
        </authorList>
    </citation>
    <scope>NUCLEOTIDE SEQUENCE [LARGE SCALE GENOMIC DNA]</scope>
    <source>
        <strain evidence="8">PR4 / NBRC 100887</strain>
    </source>
</reference>
<sequence length="520" mass="56793">MTLPGMLRLRAQMTPDAPLLSFGETHRTAEEMQNAVSSVGHMLSVNGIQRGDRVAVMSNNRTELLDFILGCGWIGAIAVPINTAARGAQLHQILGNSQSSLLIIESTLLEHVQAIPPLDDLTDVWLIDADSERTDLPWRTIPMPDPVLTERATPVEIAPGEPAVILYTSGTTGVSKGVVCPHGQFYWWGRNVTEQLEITADDVLYTCLPLFHTNALNAFSQALVAGASYVVGPRFSASRFWDDVARSGATFTYLLGAMVSILDSKPAGPSDRAHSVRAALSPATPARLVDPFRERFGVTLIDGYGSTETNSIMAATRQEQRPGYMGRIQPGFIARVVDEHGIDVEPGEPGELLLRSEQPFAFASGYFRMPEATVQAWNDLWFHTGDRVAIDYDGWVRFVDRIKDVIRRRGENISSVEVEQTLRLHPDIGDAAVFAVESELGEDEVMAAVVVKPGTALDFDEVAAFCKPRLAYFAIPRFISVHHSLPMTANGKVSKTSLRELGATAADWDRDAASRTAHAT</sequence>
<dbReference type="GO" id="GO:0004467">
    <property type="term" value="F:long-chain fatty acid-CoA ligase activity"/>
    <property type="evidence" value="ECO:0007669"/>
    <property type="project" value="TreeGrafter"/>
</dbReference>
<evidence type="ECO:0000259" key="5">
    <source>
        <dbReference type="Pfam" id="PF00501"/>
    </source>
</evidence>
<evidence type="ECO:0000256" key="1">
    <source>
        <dbReference type="ARBA" id="ARBA00006432"/>
    </source>
</evidence>
<dbReference type="Pfam" id="PF13193">
    <property type="entry name" value="AMP-binding_C"/>
    <property type="match status" value="1"/>
</dbReference>
<dbReference type="SUPFAM" id="SSF56801">
    <property type="entry name" value="Acetyl-CoA synthetase-like"/>
    <property type="match status" value="1"/>
</dbReference>
<reference evidence="7 8" key="2">
    <citation type="journal article" date="2006" name="Environ. Microbiol.">
        <title>Sequence analysis of three plasmids harboured in Rhodococcus erythropolis strain PR4.</title>
        <authorList>
            <person name="Sekine M."/>
            <person name="Tanikawa S."/>
            <person name="Omata S."/>
            <person name="Saito M."/>
            <person name="Fujisawa T."/>
            <person name="Tsukatani N."/>
            <person name="Tajima T."/>
            <person name="Sekigawa T."/>
            <person name="Kosugi H."/>
            <person name="Matsuo Y."/>
            <person name="Nishiko R."/>
            <person name="Imamura K."/>
            <person name="Ito M."/>
            <person name="Narita H."/>
            <person name="Tago S."/>
            <person name="Fujita N."/>
            <person name="Harayama S."/>
        </authorList>
    </citation>
    <scope>NUCLEOTIDE SEQUENCE [LARGE SCALE GENOMIC DNA]</scope>
    <source>
        <strain evidence="8">PR4 / NBRC 100887</strain>
    </source>
</reference>
<proteinExistence type="inferred from homology"/>
<protein>
    <submittedName>
        <fullName evidence="7">Putative acid--CoA ligase</fullName>
        <ecNumber evidence="7">6.2.1.-</ecNumber>
    </submittedName>
</protein>
<dbReference type="InterPro" id="IPR025110">
    <property type="entry name" value="AMP-bd_C"/>
</dbReference>
<evidence type="ECO:0000256" key="2">
    <source>
        <dbReference type="ARBA" id="ARBA00022598"/>
    </source>
</evidence>
<dbReference type="InterPro" id="IPR020845">
    <property type="entry name" value="AMP-binding_CS"/>
</dbReference>
<dbReference type="Gene3D" id="3.40.50.12780">
    <property type="entry name" value="N-terminal domain of ligase-like"/>
    <property type="match status" value="1"/>
</dbReference>
<evidence type="ECO:0000313" key="8">
    <source>
        <dbReference type="Proteomes" id="UP000002204"/>
    </source>
</evidence>
<dbReference type="AlphaFoldDB" id="C0ZVF7"/>
<keyword evidence="2 7" id="KW-0436">Ligase</keyword>
<dbReference type="eggNOG" id="COG0318">
    <property type="taxonomic scope" value="Bacteria"/>
</dbReference>
<dbReference type="Proteomes" id="UP000002204">
    <property type="component" value="Chromosome"/>
</dbReference>
<dbReference type="EMBL" id="AP008957">
    <property type="protein sequence ID" value="BAH36651.1"/>
    <property type="molecule type" value="Genomic_DNA"/>
</dbReference>
<organism evidence="7 8">
    <name type="scientific">Rhodococcus erythropolis (strain PR4 / NBRC 100887)</name>
    <dbReference type="NCBI Taxonomy" id="234621"/>
    <lineage>
        <taxon>Bacteria</taxon>
        <taxon>Bacillati</taxon>
        <taxon>Actinomycetota</taxon>
        <taxon>Actinomycetes</taxon>
        <taxon>Mycobacteriales</taxon>
        <taxon>Nocardiaceae</taxon>
        <taxon>Rhodococcus</taxon>
        <taxon>Rhodococcus erythropolis group</taxon>
    </lineage>
</organism>
<dbReference type="PATRIC" id="fig|234621.6.peg.6532"/>
<dbReference type="GO" id="GO:0005524">
    <property type="term" value="F:ATP binding"/>
    <property type="evidence" value="ECO:0007669"/>
    <property type="project" value="UniProtKB-KW"/>
</dbReference>
<evidence type="ECO:0000313" key="7">
    <source>
        <dbReference type="EMBL" id="BAH36651.1"/>
    </source>
</evidence>
<dbReference type="InterPro" id="IPR045851">
    <property type="entry name" value="AMP-bd_C_sf"/>
</dbReference>
<dbReference type="InterPro" id="IPR042099">
    <property type="entry name" value="ANL_N_sf"/>
</dbReference>
<name>C0ZVF7_RHOE4</name>
<dbReference type="Pfam" id="PF00501">
    <property type="entry name" value="AMP-binding"/>
    <property type="match status" value="1"/>
</dbReference>
<dbReference type="GO" id="GO:0005324">
    <property type="term" value="F:long-chain fatty acid transmembrane transporter activity"/>
    <property type="evidence" value="ECO:0007669"/>
    <property type="project" value="TreeGrafter"/>
</dbReference>
<dbReference type="NCBIfam" id="NF004808">
    <property type="entry name" value="PRK06155.1"/>
    <property type="match status" value="1"/>
</dbReference>
<dbReference type="PROSITE" id="PS00455">
    <property type="entry name" value="AMP_BINDING"/>
    <property type="match status" value="1"/>
</dbReference>
<keyword evidence="3" id="KW-0547">Nucleotide-binding</keyword>
<dbReference type="PANTHER" id="PTHR43107:SF15">
    <property type="entry name" value="FATTY ACID TRANSPORT PROTEIN 3, ISOFORM A"/>
    <property type="match status" value="1"/>
</dbReference>
<feature type="domain" description="AMP-binding enzyme C-terminal" evidence="6">
    <location>
        <begin position="417"/>
        <end position="492"/>
    </location>
</feature>